<keyword evidence="13" id="KW-1185">Reference proteome</keyword>
<keyword evidence="7" id="KW-1278">Translocase</keyword>
<keyword evidence="3" id="KW-0410">Iron transport</keyword>
<sequence>MTTLTVHEISKTLGGSAVLDNVSLVIPTGTRTALVGASGSGKTTLLRLIAGFSRPDRGTIALDDTVVSGRDVFLPAHRRGVGYVPQDGALFPHLTVEQNIRFGLRHAQRGSTRIAEVAELVALPLELLRRFPHEISGGQQQRVAVARALAPAPKMIVLDEPFSALDTSLREHSRLAVIAALEASDATAVLVTHDQDEALMFGHQIGVLADGLLLQHGHPSAVFDKPVTAEVAAFLGDAVFLTARIDDSTAITAFGAVAIRHRASVAGSRVMLRPEQLSVRTDGAANGVVRAIRPRGASSYIEIEALGGGERVTVSVFAAESECRVGDEVSVVIRGTVVSY</sequence>
<dbReference type="InterPro" id="IPR008995">
    <property type="entry name" value="Mo/tungstate-bd_C_term_dom"/>
</dbReference>
<dbReference type="EMBL" id="JBHSTP010000002">
    <property type="protein sequence ID" value="MFC6356211.1"/>
    <property type="molecule type" value="Genomic_DNA"/>
</dbReference>
<dbReference type="PANTHER" id="PTHR42781:SF5">
    <property type="entry name" value="PUTRESCINE TRANSPORT ATP-BINDING PROTEIN POTG"/>
    <property type="match status" value="1"/>
</dbReference>
<keyword evidence="2" id="KW-1003">Cell membrane</keyword>
<dbReference type="PANTHER" id="PTHR42781">
    <property type="entry name" value="SPERMIDINE/PUTRESCINE IMPORT ATP-BINDING PROTEIN POTA"/>
    <property type="match status" value="1"/>
</dbReference>
<keyword evidence="10" id="KW-0472">Membrane</keyword>
<name>A0ABW1VDQ6_9MICO</name>
<evidence type="ECO:0000259" key="11">
    <source>
        <dbReference type="PROSITE" id="PS50893"/>
    </source>
</evidence>
<dbReference type="Pfam" id="PF08402">
    <property type="entry name" value="TOBE_2"/>
    <property type="match status" value="1"/>
</dbReference>
<evidence type="ECO:0000256" key="2">
    <source>
        <dbReference type="ARBA" id="ARBA00022475"/>
    </source>
</evidence>
<evidence type="ECO:0000256" key="4">
    <source>
        <dbReference type="ARBA" id="ARBA00022519"/>
    </source>
</evidence>
<dbReference type="Proteomes" id="UP001596306">
    <property type="component" value="Unassembled WGS sequence"/>
</dbReference>
<evidence type="ECO:0000256" key="7">
    <source>
        <dbReference type="ARBA" id="ARBA00022967"/>
    </source>
</evidence>
<keyword evidence="6 12" id="KW-0067">ATP-binding</keyword>
<evidence type="ECO:0000256" key="3">
    <source>
        <dbReference type="ARBA" id="ARBA00022496"/>
    </source>
</evidence>
<dbReference type="InterPro" id="IPR013611">
    <property type="entry name" value="Transp-assoc_OB_typ2"/>
</dbReference>
<keyword evidence="4" id="KW-0997">Cell inner membrane</keyword>
<evidence type="ECO:0000256" key="6">
    <source>
        <dbReference type="ARBA" id="ARBA00022840"/>
    </source>
</evidence>
<dbReference type="InterPro" id="IPR017871">
    <property type="entry name" value="ABC_transporter-like_CS"/>
</dbReference>
<dbReference type="GO" id="GO:0005524">
    <property type="term" value="F:ATP binding"/>
    <property type="evidence" value="ECO:0007669"/>
    <property type="project" value="UniProtKB-KW"/>
</dbReference>
<dbReference type="Pfam" id="PF00005">
    <property type="entry name" value="ABC_tran"/>
    <property type="match status" value="1"/>
</dbReference>
<keyword evidence="8" id="KW-0408">Iron</keyword>
<evidence type="ECO:0000256" key="5">
    <source>
        <dbReference type="ARBA" id="ARBA00022741"/>
    </source>
</evidence>
<dbReference type="SMART" id="SM00382">
    <property type="entry name" value="AAA"/>
    <property type="match status" value="1"/>
</dbReference>
<evidence type="ECO:0000313" key="13">
    <source>
        <dbReference type="Proteomes" id="UP001596306"/>
    </source>
</evidence>
<keyword evidence="5" id="KW-0547">Nucleotide-binding</keyword>
<proteinExistence type="predicted"/>
<feature type="domain" description="ABC transporter" evidence="11">
    <location>
        <begin position="4"/>
        <end position="235"/>
    </location>
</feature>
<dbReference type="InterPro" id="IPR003439">
    <property type="entry name" value="ABC_transporter-like_ATP-bd"/>
</dbReference>
<reference evidence="13" key="1">
    <citation type="journal article" date="2019" name="Int. J. Syst. Evol. Microbiol.">
        <title>The Global Catalogue of Microorganisms (GCM) 10K type strain sequencing project: providing services to taxonomists for standard genome sequencing and annotation.</title>
        <authorList>
            <consortium name="The Broad Institute Genomics Platform"/>
            <consortium name="The Broad Institute Genome Sequencing Center for Infectious Disease"/>
            <person name="Wu L."/>
            <person name="Ma J."/>
        </authorList>
    </citation>
    <scope>NUCLEOTIDE SEQUENCE [LARGE SCALE GENOMIC DNA]</scope>
    <source>
        <strain evidence="13">CCUG 43304</strain>
    </source>
</reference>
<evidence type="ECO:0000256" key="8">
    <source>
        <dbReference type="ARBA" id="ARBA00023004"/>
    </source>
</evidence>
<protein>
    <submittedName>
        <fullName evidence="12">ABC transporter ATP-binding protein</fullName>
    </submittedName>
</protein>
<keyword evidence="9" id="KW-0406">Ion transport</keyword>
<organism evidence="12 13">
    <name type="scientific">Luethyella okanaganae</name>
    <dbReference type="NCBI Taxonomy" id="69372"/>
    <lineage>
        <taxon>Bacteria</taxon>
        <taxon>Bacillati</taxon>
        <taxon>Actinomycetota</taxon>
        <taxon>Actinomycetes</taxon>
        <taxon>Micrococcales</taxon>
        <taxon>Microbacteriaceae</taxon>
        <taxon>Luethyella</taxon>
    </lineage>
</organism>
<evidence type="ECO:0000313" key="12">
    <source>
        <dbReference type="EMBL" id="MFC6356211.1"/>
    </source>
</evidence>
<dbReference type="PROSITE" id="PS00211">
    <property type="entry name" value="ABC_TRANSPORTER_1"/>
    <property type="match status" value="1"/>
</dbReference>
<dbReference type="SUPFAM" id="SSF50331">
    <property type="entry name" value="MOP-like"/>
    <property type="match status" value="1"/>
</dbReference>
<dbReference type="SUPFAM" id="SSF52540">
    <property type="entry name" value="P-loop containing nucleoside triphosphate hydrolases"/>
    <property type="match status" value="1"/>
</dbReference>
<comment type="caution">
    <text evidence="12">The sequence shown here is derived from an EMBL/GenBank/DDBJ whole genome shotgun (WGS) entry which is preliminary data.</text>
</comment>
<dbReference type="InterPro" id="IPR027417">
    <property type="entry name" value="P-loop_NTPase"/>
</dbReference>
<dbReference type="InterPro" id="IPR050093">
    <property type="entry name" value="ABC_SmlMolc_Importer"/>
</dbReference>
<dbReference type="RefSeq" id="WP_386730312.1">
    <property type="nucleotide sequence ID" value="NZ_JBHSTP010000002.1"/>
</dbReference>
<accession>A0ABW1VDQ6</accession>
<evidence type="ECO:0000256" key="9">
    <source>
        <dbReference type="ARBA" id="ARBA00023065"/>
    </source>
</evidence>
<gene>
    <name evidence="12" type="ORF">ACFQB0_08835</name>
</gene>
<dbReference type="InterPro" id="IPR015853">
    <property type="entry name" value="ABC_transpr_FbpC"/>
</dbReference>
<dbReference type="Gene3D" id="3.40.50.300">
    <property type="entry name" value="P-loop containing nucleotide triphosphate hydrolases"/>
    <property type="match status" value="1"/>
</dbReference>
<evidence type="ECO:0000256" key="10">
    <source>
        <dbReference type="ARBA" id="ARBA00023136"/>
    </source>
</evidence>
<dbReference type="CDD" id="cd03259">
    <property type="entry name" value="ABC_Carb_Solutes_like"/>
    <property type="match status" value="1"/>
</dbReference>
<keyword evidence="1" id="KW-0813">Transport</keyword>
<evidence type="ECO:0000256" key="1">
    <source>
        <dbReference type="ARBA" id="ARBA00022448"/>
    </source>
</evidence>
<dbReference type="InterPro" id="IPR003593">
    <property type="entry name" value="AAA+_ATPase"/>
</dbReference>
<dbReference type="PROSITE" id="PS50893">
    <property type="entry name" value="ABC_TRANSPORTER_2"/>
    <property type="match status" value="1"/>
</dbReference>